<keyword evidence="1" id="KW-0472">Membrane</keyword>
<name>A0A8F5BXG1_9CREN</name>
<evidence type="ECO:0000313" key="4">
    <source>
        <dbReference type="Proteomes" id="UP000693941"/>
    </source>
</evidence>
<keyword evidence="1" id="KW-0812">Transmembrane</keyword>
<gene>
    <name evidence="2" type="ORF">J5U21_02893</name>
    <name evidence="3" type="ORF">J5U22_02906</name>
</gene>
<accession>A0A8F5BXG1</accession>
<dbReference type="AlphaFoldDB" id="A0A8F5BXG1"/>
<keyword evidence="5" id="KW-1185">Reference proteome</keyword>
<sequence length="54" mass="6871">MFYIRRFGLYHSPWRILQIARTIALYYNLFTYFLITVIILQYTLFFSFYRKFIQ</sequence>
<reference evidence="2 5" key="1">
    <citation type="journal article" date="2021" name="Environ. Microbiol.">
        <title>New insights into the diversity and evolution of the archaeal mobilome from three complete genomes of Saccharolobus shibatae.</title>
        <authorList>
            <person name="Medvedeva S."/>
            <person name="Brandt D."/>
            <person name="Cvirkaite-Krupovic V."/>
            <person name="Liu Y."/>
            <person name="Severinov K."/>
            <person name="Ishino S."/>
            <person name="Ishino Y."/>
            <person name="Prangishvili D."/>
            <person name="Kalinowski J."/>
            <person name="Krupovic M."/>
        </authorList>
    </citation>
    <scope>NUCLEOTIDE SEQUENCE</scope>
    <source>
        <strain evidence="2">BEU9</strain>
        <strain evidence="3 5">S38A</strain>
    </source>
</reference>
<evidence type="ECO:0000313" key="3">
    <source>
        <dbReference type="EMBL" id="QXJ36339.1"/>
    </source>
</evidence>
<keyword evidence="1" id="KW-1133">Transmembrane helix</keyword>
<evidence type="ECO:0000313" key="2">
    <source>
        <dbReference type="EMBL" id="QXJ33222.1"/>
    </source>
</evidence>
<dbReference type="EMBL" id="CP077715">
    <property type="protein sequence ID" value="QXJ33222.1"/>
    <property type="molecule type" value="Genomic_DNA"/>
</dbReference>
<dbReference type="Proteomes" id="UP000693941">
    <property type="component" value="Chromosome"/>
</dbReference>
<feature type="transmembrane region" description="Helical" evidence="1">
    <location>
        <begin position="29"/>
        <end position="49"/>
    </location>
</feature>
<protein>
    <submittedName>
        <fullName evidence="2">Uncharacterized protein</fullName>
    </submittedName>
</protein>
<dbReference type="EMBL" id="CP077713">
    <property type="protein sequence ID" value="QXJ36339.1"/>
    <property type="molecule type" value="Genomic_DNA"/>
</dbReference>
<dbReference type="Proteomes" id="UP000694036">
    <property type="component" value="Chromosome"/>
</dbReference>
<evidence type="ECO:0000256" key="1">
    <source>
        <dbReference type="SAM" id="Phobius"/>
    </source>
</evidence>
<evidence type="ECO:0000313" key="5">
    <source>
        <dbReference type="Proteomes" id="UP000694036"/>
    </source>
</evidence>
<proteinExistence type="predicted"/>
<organism evidence="2 4">
    <name type="scientific">Saccharolobus shibatae</name>
    <dbReference type="NCBI Taxonomy" id="2286"/>
    <lineage>
        <taxon>Archaea</taxon>
        <taxon>Thermoproteota</taxon>
        <taxon>Thermoprotei</taxon>
        <taxon>Sulfolobales</taxon>
        <taxon>Sulfolobaceae</taxon>
        <taxon>Saccharolobus</taxon>
    </lineage>
</organism>